<dbReference type="OrthoDB" id="123215at2759"/>
<comment type="caution">
    <text evidence="2">The sequence shown here is derived from an EMBL/GenBank/DDBJ whole genome shotgun (WGS) entry which is preliminary data.</text>
</comment>
<evidence type="ECO:0000256" key="1">
    <source>
        <dbReference type="SAM" id="SignalP"/>
    </source>
</evidence>
<dbReference type="EMBL" id="BSXW01002014">
    <property type="protein sequence ID" value="GMF40430.1"/>
    <property type="molecule type" value="Genomic_DNA"/>
</dbReference>
<name>A0A9W6XJ70_9STRA</name>
<accession>A0A9W6XJ70</accession>
<protein>
    <submittedName>
        <fullName evidence="2">Unnamed protein product</fullName>
    </submittedName>
</protein>
<gene>
    <name evidence="2" type="ORF">Plil01_001649900</name>
</gene>
<evidence type="ECO:0000313" key="3">
    <source>
        <dbReference type="Proteomes" id="UP001165083"/>
    </source>
</evidence>
<dbReference type="Proteomes" id="UP001165083">
    <property type="component" value="Unassembled WGS sequence"/>
</dbReference>
<evidence type="ECO:0000313" key="2">
    <source>
        <dbReference type="EMBL" id="GMF40430.1"/>
    </source>
</evidence>
<proteinExistence type="predicted"/>
<keyword evidence="1" id="KW-0732">Signal</keyword>
<organism evidence="2 3">
    <name type="scientific">Phytophthora lilii</name>
    <dbReference type="NCBI Taxonomy" id="2077276"/>
    <lineage>
        <taxon>Eukaryota</taxon>
        <taxon>Sar</taxon>
        <taxon>Stramenopiles</taxon>
        <taxon>Oomycota</taxon>
        <taxon>Peronosporomycetes</taxon>
        <taxon>Peronosporales</taxon>
        <taxon>Peronosporaceae</taxon>
        <taxon>Phytophthora</taxon>
    </lineage>
</organism>
<reference evidence="2" key="1">
    <citation type="submission" date="2023-04" db="EMBL/GenBank/DDBJ databases">
        <title>Phytophthora lilii NBRC 32176.</title>
        <authorList>
            <person name="Ichikawa N."/>
            <person name="Sato H."/>
            <person name="Tonouchi N."/>
        </authorList>
    </citation>
    <scope>NUCLEOTIDE SEQUENCE</scope>
    <source>
        <strain evidence="2">NBRC 32176</strain>
    </source>
</reference>
<keyword evidence="3" id="KW-1185">Reference proteome</keyword>
<feature type="signal peptide" evidence="1">
    <location>
        <begin position="1"/>
        <end position="16"/>
    </location>
</feature>
<dbReference type="AlphaFoldDB" id="A0A9W6XJ70"/>
<feature type="chain" id="PRO_5040812753" evidence="1">
    <location>
        <begin position="17"/>
        <end position="242"/>
    </location>
</feature>
<sequence length="242" mass="26670">MNWLVLFISYLAFTRSSELPNQGARSLPTLPTLHSTKLATLGLDEVLVPATEPASVLSPLKFTQLTSGVRADEALASSGITPPTGAQPVEAASCSATLGKLLPARTRTSHFSTRSQLNQDSFTYVLAIVDCDKGTNFLVLLFSPMNGKRGQQTEERTHSHNTLLHQRREAARETHARCLEITRRRTTVAAASQSFFDRLASLPIREAIQVRTLLIQFATGVFMPDLAYFSCFSCLRLNAKRF</sequence>